<name>A0A379MSE4_9BACT</name>
<dbReference type="PIRSF" id="PIRSF028777">
    <property type="entry name" value="UCP028777"/>
    <property type="match status" value="1"/>
</dbReference>
<dbReference type="InterPro" id="IPR031308">
    <property type="entry name" value="UCP028777"/>
</dbReference>
<keyword evidence="1" id="KW-0812">Transmembrane</keyword>
<dbReference type="EMBL" id="UGVL01000001">
    <property type="protein sequence ID" value="SUE34445.1"/>
    <property type="molecule type" value="Genomic_DNA"/>
</dbReference>
<feature type="domain" description="Inner membrane component" evidence="2">
    <location>
        <begin position="7"/>
        <end position="56"/>
    </location>
</feature>
<dbReference type="PANTHER" id="PTHR42903">
    <property type="entry name" value="INNER MEMBRANE PROTEIN YCCF"/>
    <property type="match status" value="1"/>
</dbReference>
<sequence length="128" mass="13955">MTVMNVLGNIVWIVFGGFAIAVEYFAAGIVMCLTIIGIPFGLQVFKLGALSLLPFGHRSVVVEENRGCFAFLMNVVWFFIGGVWIALTHLGLGLLFCVTIVGIPFGLQHFKLMTVAFSPFGREIVALD</sequence>
<reference evidence="3 4" key="1">
    <citation type="submission" date="2018-06" db="EMBL/GenBank/DDBJ databases">
        <authorList>
            <consortium name="Pathogen Informatics"/>
            <person name="Doyle S."/>
        </authorList>
    </citation>
    <scope>NUCLEOTIDE SEQUENCE [LARGE SCALE GENOMIC DNA]</scope>
    <source>
        <strain evidence="3 4">NCTC11190</strain>
    </source>
</reference>
<dbReference type="NCBIfam" id="NF008740">
    <property type="entry name" value="PRK11770.1-2"/>
    <property type="match status" value="1"/>
</dbReference>
<keyword evidence="1" id="KW-1133">Transmembrane helix</keyword>
<proteinExistence type="predicted"/>
<dbReference type="AlphaFoldDB" id="A0A379MSE4"/>
<evidence type="ECO:0000259" key="2">
    <source>
        <dbReference type="Pfam" id="PF03733"/>
    </source>
</evidence>
<dbReference type="STRING" id="880526.GCA_000427365_02150"/>
<dbReference type="Proteomes" id="UP000255233">
    <property type="component" value="Unassembled WGS sequence"/>
</dbReference>
<evidence type="ECO:0000313" key="4">
    <source>
        <dbReference type="Proteomes" id="UP000255233"/>
    </source>
</evidence>
<organism evidence="3 4">
    <name type="scientific">Rikenella microfusus</name>
    <dbReference type="NCBI Taxonomy" id="28139"/>
    <lineage>
        <taxon>Bacteria</taxon>
        <taxon>Pseudomonadati</taxon>
        <taxon>Bacteroidota</taxon>
        <taxon>Bacteroidia</taxon>
        <taxon>Bacteroidales</taxon>
        <taxon>Rikenellaceae</taxon>
        <taxon>Rikenella</taxon>
    </lineage>
</organism>
<protein>
    <submittedName>
        <fullName evidence="3">Inner membrane protein yccF</fullName>
    </submittedName>
</protein>
<gene>
    <name evidence="3" type="primary">yccF</name>
    <name evidence="3" type="ORF">NCTC11190_01669</name>
</gene>
<feature type="transmembrane region" description="Helical" evidence="1">
    <location>
        <begin position="75"/>
        <end position="103"/>
    </location>
</feature>
<feature type="transmembrane region" description="Helical" evidence="1">
    <location>
        <begin position="6"/>
        <end position="26"/>
    </location>
</feature>
<feature type="domain" description="Inner membrane component" evidence="2">
    <location>
        <begin position="72"/>
        <end position="122"/>
    </location>
</feature>
<keyword evidence="4" id="KW-1185">Reference proteome</keyword>
<dbReference type="PANTHER" id="PTHR42903:SF1">
    <property type="entry name" value="INNER MEMBRANE PROTEIN YCCF"/>
    <property type="match status" value="1"/>
</dbReference>
<accession>A0A379MSE4</accession>
<dbReference type="InterPro" id="IPR005185">
    <property type="entry name" value="YccF"/>
</dbReference>
<keyword evidence="1" id="KW-0472">Membrane</keyword>
<evidence type="ECO:0000313" key="3">
    <source>
        <dbReference type="EMBL" id="SUE34445.1"/>
    </source>
</evidence>
<dbReference type="Pfam" id="PF03733">
    <property type="entry name" value="YccF"/>
    <property type="match status" value="2"/>
</dbReference>
<feature type="transmembrane region" description="Helical" evidence="1">
    <location>
        <begin position="33"/>
        <end position="55"/>
    </location>
</feature>
<dbReference type="RefSeq" id="WP_336433352.1">
    <property type="nucleotide sequence ID" value="NZ_CANTWR010000001.1"/>
</dbReference>
<evidence type="ECO:0000256" key="1">
    <source>
        <dbReference type="SAM" id="Phobius"/>
    </source>
</evidence>
<dbReference type="GO" id="GO:0005886">
    <property type="term" value="C:plasma membrane"/>
    <property type="evidence" value="ECO:0007669"/>
    <property type="project" value="TreeGrafter"/>
</dbReference>
<dbReference type="InterPro" id="IPR052937">
    <property type="entry name" value="Inner_membrane_protein"/>
</dbReference>